<evidence type="ECO:0000256" key="1">
    <source>
        <dbReference type="SAM" id="MobiDB-lite"/>
    </source>
</evidence>
<feature type="compositionally biased region" description="Basic and acidic residues" evidence="1">
    <location>
        <begin position="53"/>
        <end position="80"/>
    </location>
</feature>
<dbReference type="InterPro" id="IPR013087">
    <property type="entry name" value="Znf_C2H2_type"/>
</dbReference>
<reference evidence="3 4" key="2">
    <citation type="submission" date="2018-11" db="EMBL/GenBank/DDBJ databases">
        <authorList>
            <consortium name="Pathogen Informatics"/>
        </authorList>
    </citation>
    <scope>NUCLEOTIDE SEQUENCE [LARGE SCALE GENOMIC DNA]</scope>
</reference>
<name>A0A183U056_TOXCA</name>
<organism evidence="4 5">
    <name type="scientific">Toxocara canis</name>
    <name type="common">Canine roundworm</name>
    <dbReference type="NCBI Taxonomy" id="6265"/>
    <lineage>
        <taxon>Eukaryota</taxon>
        <taxon>Metazoa</taxon>
        <taxon>Ecdysozoa</taxon>
        <taxon>Nematoda</taxon>
        <taxon>Chromadorea</taxon>
        <taxon>Rhabditida</taxon>
        <taxon>Spirurina</taxon>
        <taxon>Ascaridomorpha</taxon>
        <taxon>Ascaridoidea</taxon>
        <taxon>Toxocaridae</taxon>
        <taxon>Toxocara</taxon>
    </lineage>
</organism>
<dbReference type="WBParaSite" id="TCNE_0000187601-mRNA-1">
    <property type="protein sequence ID" value="TCNE_0000187601-mRNA-1"/>
    <property type="gene ID" value="TCNE_0000187601"/>
</dbReference>
<dbReference type="PROSITE" id="PS00028">
    <property type="entry name" value="ZINC_FINGER_C2H2_1"/>
    <property type="match status" value="1"/>
</dbReference>
<accession>A0A183U056</accession>
<dbReference type="Proteomes" id="UP000050794">
    <property type="component" value="Unassembled WGS sequence"/>
</dbReference>
<keyword evidence="4" id="KW-1185">Reference proteome</keyword>
<feature type="domain" description="C2H2-type" evidence="2">
    <location>
        <begin position="318"/>
        <end position="339"/>
    </location>
</feature>
<reference evidence="5" key="1">
    <citation type="submission" date="2016-06" db="UniProtKB">
        <authorList>
            <consortium name="WormBaseParasite"/>
        </authorList>
    </citation>
    <scope>IDENTIFICATION</scope>
</reference>
<evidence type="ECO:0000313" key="4">
    <source>
        <dbReference type="Proteomes" id="UP000050794"/>
    </source>
</evidence>
<evidence type="ECO:0000259" key="2">
    <source>
        <dbReference type="PROSITE" id="PS00028"/>
    </source>
</evidence>
<evidence type="ECO:0000313" key="3">
    <source>
        <dbReference type="EMBL" id="VDM26980.1"/>
    </source>
</evidence>
<protein>
    <submittedName>
        <fullName evidence="5">C2H2-type domain-containing protein</fullName>
    </submittedName>
</protein>
<dbReference type="EMBL" id="UYWY01001608">
    <property type="protein sequence ID" value="VDM26980.1"/>
    <property type="molecule type" value="Genomic_DNA"/>
</dbReference>
<proteinExistence type="predicted"/>
<feature type="region of interest" description="Disordered" evidence="1">
    <location>
        <begin position="20"/>
        <end position="80"/>
    </location>
</feature>
<dbReference type="AlphaFoldDB" id="A0A183U056"/>
<gene>
    <name evidence="3" type="ORF">TCNE_LOCUS1876</name>
</gene>
<evidence type="ECO:0000313" key="5">
    <source>
        <dbReference type="WBParaSite" id="TCNE_0000187601-mRNA-1"/>
    </source>
</evidence>
<feature type="compositionally biased region" description="Polar residues" evidence="1">
    <location>
        <begin position="21"/>
        <end position="37"/>
    </location>
</feature>
<sequence>MFKHSAKCFRFVAPSLAPGFATQQADDGDNSSVSSSAIFECEEQSDVASTECSTREVERESDENSAKRKRNEEPCDTFGDVKRLADETTNEESPALSPPPFDSNILQVCTTSNPTASWLSDAPSPVYRSTAPNKKPNRIMRCLMCRTEVVYSLVASHIYTVHIHDKLAVKCAYCNFGTYYAKSDTLRHIRAIHPHFPPKVIDRRKTDLQAAYQSWRSLCFPTIGKGSKTLWTTRNAIPRYAHKRTVDLESRNATLPDEASTSHVNCQSPAENQAELLVSLSVYLLQVKCVRCNNTFDKDKISSHLREDHLAGLATFTCIACSKIFINLNDVQIHCHNDHKPPSDFEYTASASEQFEMLLEQCLKTASDTMDIKSDLSAIILRK</sequence>